<proteinExistence type="predicted"/>
<evidence type="ECO:0000313" key="4">
    <source>
        <dbReference type="EMBL" id="QCC78047.1"/>
    </source>
</evidence>
<dbReference type="OrthoDB" id="5190946at2"/>
<name>A0A4V1CWQ1_9ACTN</name>
<dbReference type="EMBL" id="CP038462">
    <property type="protein sequence ID" value="QCC78047.1"/>
    <property type="molecule type" value="Genomic_DNA"/>
</dbReference>
<evidence type="ECO:0000313" key="5">
    <source>
        <dbReference type="Proteomes" id="UP000297025"/>
    </source>
</evidence>
<evidence type="ECO:0000313" key="6">
    <source>
        <dbReference type="Proteomes" id="UP000630594"/>
    </source>
</evidence>
<reference evidence="3" key="5">
    <citation type="submission" date="2024-05" db="EMBL/GenBank/DDBJ databases">
        <authorList>
            <person name="Sun Q."/>
            <person name="Sedlacek I."/>
        </authorList>
    </citation>
    <scope>NUCLEOTIDE SEQUENCE</scope>
    <source>
        <strain evidence="3">CCM 7403</strain>
    </source>
</reference>
<dbReference type="Proteomes" id="UP000297025">
    <property type="component" value="Chromosome"/>
</dbReference>
<dbReference type="Pfam" id="PF07811">
    <property type="entry name" value="TadE"/>
    <property type="match status" value="1"/>
</dbReference>
<reference evidence="6" key="3">
    <citation type="journal article" date="2019" name="Int. J. Syst. Evol. Microbiol.">
        <title>The Global Catalogue of Microorganisms (GCM) 10K type strain sequencing project: providing services to taxonomists for standard genome sequencing and annotation.</title>
        <authorList>
            <consortium name="The Broad Institute Genomics Platform"/>
            <consortium name="The Broad Institute Genome Sequencing Center for Infectious Disease"/>
            <person name="Wu L."/>
            <person name="Ma J."/>
        </authorList>
    </citation>
    <scope>NUCLEOTIDE SEQUENCE [LARGE SCALE GENOMIC DNA]</scope>
    <source>
        <strain evidence="6">CCM 7403</strain>
    </source>
</reference>
<sequence length="143" mass="15338">MVLGRKRRGERGERGAAAVEFALILPIFLMLLFGIIDFGYMINRGSMINNAARDAARAASLKSTQAEVVAVATNATRSVGAVTVTVSCKRPPANTSCGAYDANRLSGDTAVVKIAYQHKMLTPVGIFFPGGFDLTRQAEMRIE</sequence>
<reference evidence="4" key="4">
    <citation type="submission" date="2019-03" db="EMBL/GenBank/DDBJ databases">
        <authorList>
            <person name="Huang Y."/>
        </authorList>
    </citation>
    <scope>NUCLEOTIDE SEQUENCE</scope>
    <source>
        <strain evidence="4">JCM 16608</strain>
    </source>
</reference>
<dbReference type="EMBL" id="BMCK01000003">
    <property type="protein sequence ID" value="GGD22704.1"/>
    <property type="molecule type" value="Genomic_DNA"/>
</dbReference>
<keyword evidence="1" id="KW-0472">Membrane</keyword>
<gene>
    <name evidence="4" type="ORF">E2C04_14185</name>
    <name evidence="3" type="ORF">GCM10007231_22240</name>
</gene>
<feature type="domain" description="TadE-like" evidence="2">
    <location>
        <begin position="15"/>
        <end position="57"/>
    </location>
</feature>
<dbReference type="InterPro" id="IPR012495">
    <property type="entry name" value="TadE-like_dom"/>
</dbReference>
<evidence type="ECO:0000256" key="1">
    <source>
        <dbReference type="SAM" id="Phobius"/>
    </source>
</evidence>
<reference evidence="4 5" key="1">
    <citation type="journal article" date="2008" name="Int. J. Syst. Evol. Microbiol.">
        <title>Nocardioides daphniae sp. nov., isolated from Daphnia cucullata (Crustacea: Cladocera).</title>
        <authorList>
            <person name="Toth E.M."/>
            <person name="Keki Z."/>
            <person name="Homonnay Z.G."/>
            <person name="Borsodi A.K."/>
            <person name="Marialigeti K."/>
            <person name="Schumann P."/>
        </authorList>
    </citation>
    <scope>NUCLEOTIDE SEQUENCE [LARGE SCALE GENOMIC DNA]</scope>
    <source>
        <strain evidence="4 5">JCM 16608</strain>
    </source>
</reference>
<evidence type="ECO:0000259" key="2">
    <source>
        <dbReference type="Pfam" id="PF07811"/>
    </source>
</evidence>
<feature type="transmembrane region" description="Helical" evidence="1">
    <location>
        <begin position="21"/>
        <end position="42"/>
    </location>
</feature>
<keyword evidence="6" id="KW-1185">Reference proteome</keyword>
<dbReference type="AlphaFoldDB" id="A0A4V1CWQ1"/>
<organism evidence="4 5">
    <name type="scientific">Nocardioides daphniae</name>
    <dbReference type="NCBI Taxonomy" id="402297"/>
    <lineage>
        <taxon>Bacteria</taxon>
        <taxon>Bacillati</taxon>
        <taxon>Actinomycetota</taxon>
        <taxon>Actinomycetes</taxon>
        <taxon>Propionibacteriales</taxon>
        <taxon>Nocardioidaceae</taxon>
        <taxon>Nocardioides</taxon>
    </lineage>
</organism>
<evidence type="ECO:0000313" key="3">
    <source>
        <dbReference type="EMBL" id="GGD22704.1"/>
    </source>
</evidence>
<accession>A0A4V1CWQ1</accession>
<dbReference type="Proteomes" id="UP000630594">
    <property type="component" value="Unassembled WGS sequence"/>
</dbReference>
<protein>
    <submittedName>
        <fullName evidence="4">Pilus assembly protein</fullName>
    </submittedName>
</protein>
<dbReference type="RefSeq" id="WP_135833085.1">
    <property type="nucleotide sequence ID" value="NZ_BMCK01000003.1"/>
</dbReference>
<dbReference type="KEGG" id="ndp:E2C04_14185"/>
<reference evidence="3" key="2">
    <citation type="journal article" date="2014" name="Int. J. Syst. Evol. Microbiol.">
        <title>Complete genome of a new Firmicutes species belonging to the dominant human colonic microbiota ('Ruminococcus bicirculans') reveals two chromosomes and a selective capacity to utilize plant glucans.</title>
        <authorList>
            <consortium name="NISC Comparative Sequencing Program"/>
            <person name="Wegmann U."/>
            <person name="Louis P."/>
            <person name="Goesmann A."/>
            <person name="Henrissat B."/>
            <person name="Duncan S.H."/>
            <person name="Flint H.J."/>
        </authorList>
    </citation>
    <scope>NUCLEOTIDE SEQUENCE</scope>
    <source>
        <strain evidence="3">CCM 7403</strain>
    </source>
</reference>
<keyword evidence="1" id="KW-0812">Transmembrane</keyword>
<keyword evidence="1" id="KW-1133">Transmembrane helix</keyword>